<evidence type="ECO:0000313" key="2">
    <source>
        <dbReference type="Proteomes" id="UP000198928"/>
    </source>
</evidence>
<sequence length="47" mass="5130">MALLTALSSRLSLPEYEVPGQDLRIPLRRVPSRPRGGFVVANVRPSG</sequence>
<accession>A0A1I3XG46</accession>
<name>A0A1I3XG46_9ACTN</name>
<dbReference type="AlphaFoldDB" id="A0A1I3XG46"/>
<evidence type="ECO:0000313" key="1">
    <source>
        <dbReference type="EMBL" id="SFK18462.1"/>
    </source>
</evidence>
<dbReference type="Proteomes" id="UP000198928">
    <property type="component" value="Unassembled WGS sequence"/>
</dbReference>
<keyword evidence="2" id="KW-1185">Reference proteome</keyword>
<organism evidence="1 2">
    <name type="scientific">Streptomyces pini</name>
    <dbReference type="NCBI Taxonomy" id="1520580"/>
    <lineage>
        <taxon>Bacteria</taxon>
        <taxon>Bacillati</taxon>
        <taxon>Actinomycetota</taxon>
        <taxon>Actinomycetes</taxon>
        <taxon>Kitasatosporales</taxon>
        <taxon>Streptomycetaceae</taxon>
        <taxon>Streptomyces</taxon>
    </lineage>
</organism>
<dbReference type="RefSeq" id="WP_175540916.1">
    <property type="nucleotide sequence ID" value="NZ_FOSG01000004.1"/>
</dbReference>
<dbReference type="EMBL" id="FOSG01000004">
    <property type="protein sequence ID" value="SFK18462.1"/>
    <property type="molecule type" value="Genomic_DNA"/>
</dbReference>
<proteinExistence type="predicted"/>
<gene>
    <name evidence="1" type="ORF">SAMN05192584_104160</name>
</gene>
<protein>
    <submittedName>
        <fullName evidence="1">Fatty-acid peroxygenase</fullName>
    </submittedName>
</protein>
<reference evidence="2" key="1">
    <citation type="submission" date="2016-10" db="EMBL/GenBank/DDBJ databases">
        <authorList>
            <person name="Varghese N."/>
            <person name="Submissions S."/>
        </authorList>
    </citation>
    <scope>NUCLEOTIDE SEQUENCE [LARGE SCALE GENOMIC DNA]</scope>
    <source>
        <strain evidence="2">PL19</strain>
    </source>
</reference>